<evidence type="ECO:0000256" key="1">
    <source>
        <dbReference type="SAM" id="Coils"/>
    </source>
</evidence>
<accession>A0A2N1J9U9</accession>
<feature type="coiled-coil region" evidence="1">
    <location>
        <begin position="234"/>
        <end position="268"/>
    </location>
</feature>
<keyword evidence="3" id="KW-1133">Transmembrane helix</keyword>
<proteinExistence type="predicted"/>
<feature type="coiled-coil region" evidence="1">
    <location>
        <begin position="293"/>
        <end position="327"/>
    </location>
</feature>
<protein>
    <submittedName>
        <fullName evidence="4">Uncharacterized protein</fullName>
    </submittedName>
</protein>
<evidence type="ECO:0000256" key="2">
    <source>
        <dbReference type="SAM" id="MobiDB-lite"/>
    </source>
</evidence>
<keyword evidence="3" id="KW-0812">Transmembrane</keyword>
<keyword evidence="3" id="KW-0472">Membrane</keyword>
<evidence type="ECO:0000313" key="5">
    <source>
        <dbReference type="Proteomes" id="UP000232875"/>
    </source>
</evidence>
<dbReference type="AlphaFoldDB" id="A0A2N1J9U9"/>
<reference evidence="4 5" key="1">
    <citation type="submission" date="2017-10" db="EMBL/GenBank/DDBJ databases">
        <title>A novel species of cold-tolerant Malassezia isolated from bats.</title>
        <authorList>
            <person name="Lorch J.M."/>
            <person name="Palmer J.M."/>
            <person name="Vanderwolf K.J."/>
            <person name="Schmidt K.Z."/>
            <person name="Verant M.L."/>
            <person name="Weller T.J."/>
            <person name="Blehert D.S."/>
        </authorList>
    </citation>
    <scope>NUCLEOTIDE SEQUENCE [LARGE SCALE GENOMIC DNA]</scope>
    <source>
        <strain evidence="4 5">NWHC:44797-103</strain>
    </source>
</reference>
<dbReference type="EMBL" id="KZ454992">
    <property type="protein sequence ID" value="PKI83331.1"/>
    <property type="molecule type" value="Genomic_DNA"/>
</dbReference>
<dbReference type="Proteomes" id="UP000232875">
    <property type="component" value="Unassembled WGS sequence"/>
</dbReference>
<feature type="compositionally biased region" description="Basic and acidic residues" evidence="2">
    <location>
        <begin position="383"/>
        <end position="410"/>
    </location>
</feature>
<dbReference type="STRING" id="2020962.A0A2N1J9U9"/>
<gene>
    <name evidence="4" type="ORF">MVES_002957</name>
</gene>
<keyword evidence="5" id="KW-1185">Reference proteome</keyword>
<organism evidence="4 5">
    <name type="scientific">Malassezia vespertilionis</name>
    <dbReference type="NCBI Taxonomy" id="2020962"/>
    <lineage>
        <taxon>Eukaryota</taxon>
        <taxon>Fungi</taxon>
        <taxon>Dikarya</taxon>
        <taxon>Basidiomycota</taxon>
        <taxon>Ustilaginomycotina</taxon>
        <taxon>Malasseziomycetes</taxon>
        <taxon>Malasseziales</taxon>
        <taxon>Malasseziaceae</taxon>
        <taxon>Malassezia</taxon>
    </lineage>
</organism>
<feature type="region of interest" description="Disordered" evidence="2">
    <location>
        <begin position="369"/>
        <end position="429"/>
    </location>
</feature>
<evidence type="ECO:0000256" key="3">
    <source>
        <dbReference type="SAM" id="Phobius"/>
    </source>
</evidence>
<name>A0A2N1J9U9_9BASI</name>
<keyword evidence="1" id="KW-0175">Coiled coil</keyword>
<sequence>MAREEVVRRLFREHGGVLSSAALVDVLNAYEKEVHVPLMPAPLLARLEAFVSANADLEIDCDAFLGLVRSLDAAGSERESVSGSEYDDTLLENSMDLLSASPDTTMQSEPPVTPAKHRGLQGDVYVSPQIMRSAFSEHDLLKNHSQDPGRSAVLRKLAKVNDALERLQMEHDHLAAEKNKLDVAHAHVQKELGAVRRDLCAALAADSLQKARIAELEHLAEVHEKETHAREAAVKRAASDLEDHTAMVRRLESDAQAHGAELAHLQRVCEEYAGEMAALHTTCDAQRDAIGGLEGTITVLEDANAAAERLRKEYDTFRTIHQDLESELALLREARADDAPVLALELGVLALGEGEGCVDAERTDPIEKGPHLLCARDTQVTEPDPKCEPDRMDAGQDSLSKEAASEEPRQHTPLSPALQGRDKHDNPPSAHATRHIFYCKPIISIHRRAVAQRAALVLFGVWLGLWVYYFLIRTASLRPFAALDKSWHDVNMLFDPQVRGEGAMYTLHVT</sequence>
<dbReference type="OrthoDB" id="3341412at2759"/>
<evidence type="ECO:0000313" key="4">
    <source>
        <dbReference type="EMBL" id="PKI83331.1"/>
    </source>
</evidence>
<feature type="coiled-coil region" evidence="1">
    <location>
        <begin position="150"/>
        <end position="184"/>
    </location>
</feature>
<feature type="transmembrane region" description="Helical" evidence="3">
    <location>
        <begin position="450"/>
        <end position="471"/>
    </location>
</feature>